<dbReference type="InterPro" id="IPR009936">
    <property type="entry name" value="DUF1468"/>
</dbReference>
<proteinExistence type="predicted"/>
<feature type="transmembrane region" description="Helical" evidence="1">
    <location>
        <begin position="131"/>
        <end position="154"/>
    </location>
</feature>
<organism evidence="3 4">
    <name type="scientific">Desulfitobacterium hafniense</name>
    <name type="common">Desulfitobacterium frappieri</name>
    <dbReference type="NCBI Taxonomy" id="49338"/>
    <lineage>
        <taxon>Bacteria</taxon>
        <taxon>Bacillati</taxon>
        <taxon>Bacillota</taxon>
        <taxon>Clostridia</taxon>
        <taxon>Eubacteriales</taxon>
        <taxon>Desulfitobacteriaceae</taxon>
        <taxon>Desulfitobacterium</taxon>
    </lineage>
</organism>
<keyword evidence="1" id="KW-0472">Membrane</keyword>
<evidence type="ECO:0000256" key="1">
    <source>
        <dbReference type="SAM" id="Phobius"/>
    </source>
</evidence>
<protein>
    <submittedName>
        <fullName evidence="3">Tricarboxylate transporter</fullName>
    </submittedName>
</protein>
<dbReference type="Proteomes" id="UP000054623">
    <property type="component" value="Unassembled WGS sequence"/>
</dbReference>
<dbReference type="AlphaFoldDB" id="A0A0W1JJ51"/>
<feature type="transmembrane region" description="Helical" evidence="1">
    <location>
        <begin position="54"/>
        <end position="74"/>
    </location>
</feature>
<dbReference type="EMBL" id="LOCK01000018">
    <property type="protein sequence ID" value="KTE91847.1"/>
    <property type="molecule type" value="Genomic_DNA"/>
</dbReference>
<evidence type="ECO:0000313" key="4">
    <source>
        <dbReference type="Proteomes" id="UP000054623"/>
    </source>
</evidence>
<accession>A0A0W1JJ51</accession>
<evidence type="ECO:0000259" key="2">
    <source>
        <dbReference type="Pfam" id="PF07331"/>
    </source>
</evidence>
<name>A0A0W1JJ51_DESHA</name>
<sequence>MSPNTLPGRCEAMKNLLADRIAGGFFLVIGGMAIYEAIRLYPMHIGRSIVGDETFIGFLGVALLILGGLFLFVLKPQGDEQAEFPTGQLRKKMLFVMGLVFAYWGLLQVIGYPASTFIIGLGLFRTIGDYGWLRCTVFSALLSIVFYGIFVMWLKTPFPQPLITIF</sequence>
<evidence type="ECO:0000313" key="3">
    <source>
        <dbReference type="EMBL" id="KTE91847.1"/>
    </source>
</evidence>
<dbReference type="Pfam" id="PF07331">
    <property type="entry name" value="TctB"/>
    <property type="match status" value="1"/>
</dbReference>
<dbReference type="OrthoDB" id="1807861at2"/>
<keyword evidence="1" id="KW-1133">Transmembrane helix</keyword>
<comment type="caution">
    <text evidence="3">The sequence shown here is derived from an EMBL/GenBank/DDBJ whole genome shotgun (WGS) entry which is preliminary data.</text>
</comment>
<keyword evidence="1" id="KW-0812">Transmembrane</keyword>
<feature type="domain" description="DUF1468" evidence="2">
    <location>
        <begin position="21"/>
        <end position="159"/>
    </location>
</feature>
<feature type="transmembrane region" description="Helical" evidence="1">
    <location>
        <begin position="21"/>
        <end position="42"/>
    </location>
</feature>
<feature type="transmembrane region" description="Helical" evidence="1">
    <location>
        <begin position="94"/>
        <end position="119"/>
    </location>
</feature>
<reference evidence="3 4" key="1">
    <citation type="submission" date="2015-12" db="EMBL/GenBank/DDBJ databases">
        <title>Draft Genome Sequence of Desulfitobacterium hafniense Strain DH, a Sulfate-reducing Bacterium Isolated from Paddy Soils.</title>
        <authorList>
            <person name="Bao P."/>
            <person name="Zhang X."/>
            <person name="Li G."/>
        </authorList>
    </citation>
    <scope>NUCLEOTIDE SEQUENCE [LARGE SCALE GENOMIC DNA]</scope>
    <source>
        <strain evidence="3 4">DH</strain>
    </source>
</reference>
<gene>
    <name evidence="3" type="ORF">AT727_20440</name>
</gene>